<keyword evidence="1" id="KW-0808">Transferase</keyword>
<feature type="compositionally biased region" description="Basic and acidic residues" evidence="2">
    <location>
        <begin position="185"/>
        <end position="199"/>
    </location>
</feature>
<dbReference type="Gene3D" id="6.10.250.1630">
    <property type="match status" value="2"/>
</dbReference>
<proteinExistence type="predicted"/>
<feature type="region of interest" description="Disordered" evidence="2">
    <location>
        <begin position="64"/>
        <end position="97"/>
    </location>
</feature>
<reference evidence="3 4" key="1">
    <citation type="submission" date="2018-11" db="EMBL/GenBank/DDBJ databases">
        <authorList>
            <consortium name="Pathogen Informatics"/>
        </authorList>
    </citation>
    <scope>NUCLEOTIDE SEQUENCE [LARGE SCALE GENOMIC DNA]</scope>
</reference>
<dbReference type="Pfam" id="PF14377">
    <property type="entry name" value="UBM"/>
    <property type="match status" value="3"/>
</dbReference>
<feature type="non-terminal residue" evidence="3">
    <location>
        <position position="1"/>
    </location>
</feature>
<keyword evidence="4" id="KW-1185">Reference proteome</keyword>
<dbReference type="OrthoDB" id="423283at2759"/>
<feature type="region of interest" description="Disordered" evidence="2">
    <location>
        <begin position="172"/>
        <end position="199"/>
    </location>
</feature>
<dbReference type="Proteomes" id="UP000271889">
    <property type="component" value="Unassembled WGS sequence"/>
</dbReference>
<sequence>SDNSGHTETTTDEPLADGASSSAAAPSGNSTVPEEFRDILGDIEIPDGVDPAFLAALPEDMRAEVIRDHRRQQRAQRAAQPSLPAQDGNGESGSNVVPAVEPIDQDFLNALPPELQEEILAQHERAVREAEEAMRRANAPAPAVPPEPEMDGAAVIASLPPHERTQVLAEMDDSELQRLPADMQNEARRARESLEPVSS</sequence>
<accession>A0A3P6SL79</accession>
<name>A0A3P6SL79_CYLGO</name>
<evidence type="ECO:0000256" key="2">
    <source>
        <dbReference type="SAM" id="MobiDB-lite"/>
    </source>
</evidence>
<evidence type="ECO:0000256" key="1">
    <source>
        <dbReference type="ARBA" id="ARBA00022679"/>
    </source>
</evidence>
<organism evidence="3 4">
    <name type="scientific">Cylicostephanus goldi</name>
    <name type="common">Nematode worm</name>
    <dbReference type="NCBI Taxonomy" id="71465"/>
    <lineage>
        <taxon>Eukaryota</taxon>
        <taxon>Metazoa</taxon>
        <taxon>Ecdysozoa</taxon>
        <taxon>Nematoda</taxon>
        <taxon>Chromadorea</taxon>
        <taxon>Rhabditida</taxon>
        <taxon>Rhabditina</taxon>
        <taxon>Rhabditomorpha</taxon>
        <taxon>Strongyloidea</taxon>
        <taxon>Strongylidae</taxon>
        <taxon>Cylicostephanus</taxon>
    </lineage>
</organism>
<dbReference type="GO" id="GO:0016740">
    <property type="term" value="F:transferase activity"/>
    <property type="evidence" value="ECO:0007669"/>
    <property type="project" value="UniProtKB-KW"/>
</dbReference>
<evidence type="ECO:0000313" key="4">
    <source>
        <dbReference type="Proteomes" id="UP000271889"/>
    </source>
</evidence>
<protein>
    <submittedName>
        <fullName evidence="3">Uncharacterized protein</fullName>
    </submittedName>
</protein>
<feature type="compositionally biased region" description="Low complexity" evidence="2">
    <location>
        <begin position="16"/>
        <end position="30"/>
    </location>
</feature>
<feature type="region of interest" description="Disordered" evidence="2">
    <location>
        <begin position="130"/>
        <end position="149"/>
    </location>
</feature>
<dbReference type="InterPro" id="IPR025527">
    <property type="entry name" value="HUWE1/Rev1_UBM"/>
</dbReference>
<gene>
    <name evidence="3" type="ORF">CGOC_LOCUS6627</name>
</gene>
<feature type="region of interest" description="Disordered" evidence="2">
    <location>
        <begin position="1"/>
        <end position="45"/>
    </location>
</feature>
<evidence type="ECO:0000313" key="3">
    <source>
        <dbReference type="EMBL" id="VDK70503.1"/>
    </source>
</evidence>
<dbReference type="EMBL" id="UYRV01021917">
    <property type="protein sequence ID" value="VDK70503.1"/>
    <property type="molecule type" value="Genomic_DNA"/>
</dbReference>
<dbReference type="AlphaFoldDB" id="A0A3P6SL79"/>